<protein>
    <submittedName>
        <fullName evidence="1">Uncharacterized protein</fullName>
    </submittedName>
</protein>
<dbReference type="EMBL" id="VSSQ01095721">
    <property type="protein sequence ID" value="MPN39732.1"/>
    <property type="molecule type" value="Genomic_DNA"/>
</dbReference>
<gene>
    <name evidence="1" type="ORF">SDC9_187261</name>
</gene>
<comment type="caution">
    <text evidence="1">The sequence shown here is derived from an EMBL/GenBank/DDBJ whole genome shotgun (WGS) entry which is preliminary data.</text>
</comment>
<proteinExistence type="predicted"/>
<evidence type="ECO:0000313" key="1">
    <source>
        <dbReference type="EMBL" id="MPN39732.1"/>
    </source>
</evidence>
<organism evidence="1">
    <name type="scientific">bioreactor metagenome</name>
    <dbReference type="NCBI Taxonomy" id="1076179"/>
    <lineage>
        <taxon>unclassified sequences</taxon>
        <taxon>metagenomes</taxon>
        <taxon>ecological metagenomes</taxon>
    </lineage>
</organism>
<reference evidence="1" key="1">
    <citation type="submission" date="2019-08" db="EMBL/GenBank/DDBJ databases">
        <authorList>
            <person name="Kucharzyk K."/>
            <person name="Murdoch R.W."/>
            <person name="Higgins S."/>
            <person name="Loffler F."/>
        </authorList>
    </citation>
    <scope>NUCLEOTIDE SEQUENCE</scope>
</reference>
<name>A0A645HMR0_9ZZZZ</name>
<sequence>MIWGENDSAMERFKKFKKYLFYEFHKFPKKRITSDFELLYINKDRVKALYPNYYAFVVSWNKQKGFSSKKIKIPTKSGLLHVMGSGKADFCAKYDQFQKQKSKETSRNVYQCFAHLLLDHSNFSYGGAPQLVGLYRKPDTNGFSFGIVHNRKRYYNGLKIGKTIIDENIKWRNKYFENCEGRTKQRMPGAQIQDRDLGN</sequence>
<dbReference type="AlphaFoldDB" id="A0A645HMR0"/>
<accession>A0A645HMR0</accession>